<comment type="caution">
    <text evidence="1">The sequence shown here is derived from an EMBL/GenBank/DDBJ whole genome shotgun (WGS) entry which is preliminary data.</text>
</comment>
<evidence type="ECO:0000313" key="2">
    <source>
        <dbReference type="Proteomes" id="UP000735302"/>
    </source>
</evidence>
<organism evidence="1 2">
    <name type="scientific">Plakobranchus ocellatus</name>
    <dbReference type="NCBI Taxonomy" id="259542"/>
    <lineage>
        <taxon>Eukaryota</taxon>
        <taxon>Metazoa</taxon>
        <taxon>Spiralia</taxon>
        <taxon>Lophotrochozoa</taxon>
        <taxon>Mollusca</taxon>
        <taxon>Gastropoda</taxon>
        <taxon>Heterobranchia</taxon>
        <taxon>Euthyneura</taxon>
        <taxon>Panpulmonata</taxon>
        <taxon>Sacoglossa</taxon>
        <taxon>Placobranchoidea</taxon>
        <taxon>Plakobranchidae</taxon>
        <taxon>Plakobranchus</taxon>
    </lineage>
</organism>
<evidence type="ECO:0000313" key="1">
    <source>
        <dbReference type="EMBL" id="GFN86422.1"/>
    </source>
</evidence>
<protein>
    <submittedName>
        <fullName evidence="1">Uncharacterized protein</fullName>
    </submittedName>
</protein>
<gene>
    <name evidence="1" type="ORF">PoB_001292800</name>
</gene>
<proteinExistence type="predicted"/>
<keyword evidence="2" id="KW-1185">Reference proteome</keyword>
<dbReference type="Proteomes" id="UP000735302">
    <property type="component" value="Unassembled WGS sequence"/>
</dbReference>
<dbReference type="AlphaFoldDB" id="A0AAV3YW13"/>
<name>A0AAV3YW13_9GAST</name>
<dbReference type="EMBL" id="BLXT01001518">
    <property type="protein sequence ID" value="GFN86422.1"/>
    <property type="molecule type" value="Genomic_DNA"/>
</dbReference>
<accession>A0AAV3YW13</accession>
<reference evidence="1 2" key="1">
    <citation type="journal article" date="2021" name="Elife">
        <title>Chloroplast acquisition without the gene transfer in kleptoplastic sea slugs, Plakobranchus ocellatus.</title>
        <authorList>
            <person name="Maeda T."/>
            <person name="Takahashi S."/>
            <person name="Yoshida T."/>
            <person name="Shimamura S."/>
            <person name="Takaki Y."/>
            <person name="Nagai Y."/>
            <person name="Toyoda A."/>
            <person name="Suzuki Y."/>
            <person name="Arimoto A."/>
            <person name="Ishii H."/>
            <person name="Satoh N."/>
            <person name="Nishiyama T."/>
            <person name="Hasebe M."/>
            <person name="Maruyama T."/>
            <person name="Minagawa J."/>
            <person name="Obokata J."/>
            <person name="Shigenobu S."/>
        </authorList>
    </citation>
    <scope>NUCLEOTIDE SEQUENCE [LARGE SCALE GENOMIC DNA]</scope>
</reference>
<sequence>MGYRHASQQYTYYKSGPTGGTGKDMQIHDPMYDENLGGYCCSKYMVTGLTPDGHSNNVKLRPPYFMFGVHPDFERRAAGIFPYNYFANLNITYYSTVEWLTASPAPSWIPLGPGGVKNLEHSKIDPKKETPLKRAYDGYDHRVVVGGRYDGMFTYGANYI</sequence>